<evidence type="ECO:0000313" key="2">
    <source>
        <dbReference type="EMBL" id="MDT7832522.1"/>
    </source>
</evidence>
<organism evidence="2 3">
    <name type="scientific">Asprobacillus argus</name>
    <dbReference type="NCBI Taxonomy" id="3076534"/>
    <lineage>
        <taxon>Bacteria</taxon>
        <taxon>Pseudomonadati</taxon>
        <taxon>Bacteroidota</taxon>
        <taxon>Flavobacteriia</taxon>
        <taxon>Flavobacteriales</taxon>
        <taxon>Flavobacteriaceae</taxon>
        <taxon>Asprobacillus</taxon>
    </lineage>
</organism>
<protein>
    <recommendedName>
        <fullName evidence="4">Lipid/polyisoprenoid-binding YceI-like domain-containing protein</fullName>
    </recommendedName>
</protein>
<evidence type="ECO:0008006" key="4">
    <source>
        <dbReference type="Google" id="ProtNLM"/>
    </source>
</evidence>
<evidence type="ECO:0000313" key="3">
    <source>
        <dbReference type="Proteomes" id="UP001257277"/>
    </source>
</evidence>
<comment type="caution">
    <text evidence="2">The sequence shown here is derived from an EMBL/GenBank/DDBJ whole genome shotgun (WGS) entry which is preliminary data.</text>
</comment>
<reference evidence="2 3" key="1">
    <citation type="submission" date="2023-09" db="EMBL/GenBank/DDBJ databases">
        <title>Novel taxa isolated from Blanes Bay.</title>
        <authorList>
            <person name="Rey-Velasco X."/>
            <person name="Lucena T."/>
        </authorList>
    </citation>
    <scope>NUCLEOTIDE SEQUENCE [LARGE SCALE GENOMIC DNA]</scope>
    <source>
        <strain evidence="2 3">S356</strain>
    </source>
</reference>
<sequence>MKTLKVFSALALFSILFISCSQSNNAGAVYYSNNSLSEKIVISTVQQNAGNVFTSKNVNLKLASSPFFNEHLNNLELIDVINVSYAINDVSIDVSTATIKIGDMVLPNFDVSSGTTIQISDSGLISTIASILQEEGQITFSFENNFASQVDLEIDVSIEVRGTFVN</sequence>
<keyword evidence="1" id="KW-0732">Signal</keyword>
<dbReference type="RefSeq" id="WP_349241782.1">
    <property type="nucleotide sequence ID" value="NZ_JAVTTO010000003.1"/>
</dbReference>
<feature type="chain" id="PRO_5046396109" description="Lipid/polyisoprenoid-binding YceI-like domain-containing protein" evidence="1">
    <location>
        <begin position="27"/>
        <end position="166"/>
    </location>
</feature>
<name>A0ABU3LFN2_9FLAO</name>
<dbReference type="PROSITE" id="PS51257">
    <property type="entry name" value="PROKAR_LIPOPROTEIN"/>
    <property type="match status" value="1"/>
</dbReference>
<dbReference type="EMBL" id="JAVTTO010000003">
    <property type="protein sequence ID" value="MDT7832522.1"/>
    <property type="molecule type" value="Genomic_DNA"/>
</dbReference>
<feature type="signal peptide" evidence="1">
    <location>
        <begin position="1"/>
        <end position="26"/>
    </location>
</feature>
<keyword evidence="3" id="KW-1185">Reference proteome</keyword>
<gene>
    <name evidence="2" type="ORF">RQM59_09035</name>
</gene>
<accession>A0ABU3LFN2</accession>
<proteinExistence type="predicted"/>
<evidence type="ECO:0000256" key="1">
    <source>
        <dbReference type="SAM" id="SignalP"/>
    </source>
</evidence>
<dbReference type="Proteomes" id="UP001257277">
    <property type="component" value="Unassembled WGS sequence"/>
</dbReference>